<gene>
    <name evidence="1" type="ORF">JJB07_01020</name>
</gene>
<dbReference type="Proteomes" id="UP000602284">
    <property type="component" value="Unassembled WGS sequence"/>
</dbReference>
<comment type="caution">
    <text evidence="1">The sequence shown here is derived from an EMBL/GenBank/DDBJ whole genome shotgun (WGS) entry which is preliminary data.</text>
</comment>
<evidence type="ECO:0000313" key="1">
    <source>
        <dbReference type="EMBL" id="MBL0385212.1"/>
    </source>
</evidence>
<proteinExistence type="predicted"/>
<evidence type="ECO:0000313" key="2">
    <source>
        <dbReference type="Proteomes" id="UP000602284"/>
    </source>
</evidence>
<sequence>MSSKEFLPLQVTGELAEFFRQDLSRPATREVEVIRNLLKSRELRAMEVRTQDEHE</sequence>
<keyword evidence="2" id="KW-1185">Reference proteome</keyword>
<organism evidence="1 2">
    <name type="scientific">Tumebacillus amylolyticus</name>
    <dbReference type="NCBI Taxonomy" id="2801339"/>
    <lineage>
        <taxon>Bacteria</taxon>
        <taxon>Bacillati</taxon>
        <taxon>Bacillota</taxon>
        <taxon>Bacilli</taxon>
        <taxon>Bacillales</taxon>
        <taxon>Alicyclobacillaceae</taxon>
        <taxon>Tumebacillus</taxon>
    </lineage>
</organism>
<name>A0ABS1J4K7_9BACL</name>
<reference evidence="1 2" key="1">
    <citation type="submission" date="2021-01" db="EMBL/GenBank/DDBJ databases">
        <title>Tumebacillus sp. strain ITR2 16S ribosomal RNA gene Genome sequencing and assembly.</title>
        <authorList>
            <person name="Kang M."/>
        </authorList>
    </citation>
    <scope>NUCLEOTIDE SEQUENCE [LARGE SCALE GENOMIC DNA]</scope>
    <source>
        <strain evidence="1 2">ITR2</strain>
    </source>
</reference>
<protein>
    <submittedName>
        <fullName evidence="1">Uncharacterized protein</fullName>
    </submittedName>
</protein>
<accession>A0ABS1J4K7</accession>
<dbReference type="RefSeq" id="WP_201630383.1">
    <property type="nucleotide sequence ID" value="NZ_JAEQNB010000001.1"/>
</dbReference>
<dbReference type="EMBL" id="JAEQNB010000001">
    <property type="protein sequence ID" value="MBL0385212.1"/>
    <property type="molecule type" value="Genomic_DNA"/>
</dbReference>